<accession>A0ACA9RMX0</accession>
<keyword evidence="2" id="KW-1185">Reference proteome</keyword>
<gene>
    <name evidence="1" type="ORF">SPELUC_LOCUS18038</name>
</gene>
<comment type="caution">
    <text evidence="1">The sequence shown here is derived from an EMBL/GenBank/DDBJ whole genome shotgun (WGS) entry which is preliminary data.</text>
</comment>
<evidence type="ECO:0000313" key="1">
    <source>
        <dbReference type="EMBL" id="CAG8800690.1"/>
    </source>
</evidence>
<sequence length="48" mass="5766">FGILLWELAHQTYPFDHYDHKKILESDLLSKIFDKNLVNEKYSNISIK</sequence>
<feature type="non-terminal residue" evidence="1">
    <location>
        <position position="48"/>
    </location>
</feature>
<evidence type="ECO:0000313" key="2">
    <source>
        <dbReference type="Proteomes" id="UP000789366"/>
    </source>
</evidence>
<proteinExistence type="predicted"/>
<reference evidence="1" key="1">
    <citation type="submission" date="2021-06" db="EMBL/GenBank/DDBJ databases">
        <authorList>
            <person name="Kallberg Y."/>
            <person name="Tangrot J."/>
            <person name="Rosling A."/>
        </authorList>
    </citation>
    <scope>NUCLEOTIDE SEQUENCE</scope>
    <source>
        <strain evidence="1">28 12/20/2015</strain>
    </source>
</reference>
<dbReference type="Proteomes" id="UP000789366">
    <property type="component" value="Unassembled WGS sequence"/>
</dbReference>
<organism evidence="1 2">
    <name type="scientific">Cetraspora pellucida</name>
    <dbReference type="NCBI Taxonomy" id="1433469"/>
    <lineage>
        <taxon>Eukaryota</taxon>
        <taxon>Fungi</taxon>
        <taxon>Fungi incertae sedis</taxon>
        <taxon>Mucoromycota</taxon>
        <taxon>Glomeromycotina</taxon>
        <taxon>Glomeromycetes</taxon>
        <taxon>Diversisporales</taxon>
        <taxon>Gigasporaceae</taxon>
        <taxon>Cetraspora</taxon>
    </lineage>
</organism>
<name>A0ACA9RMX0_9GLOM</name>
<protein>
    <submittedName>
        <fullName evidence="1">4691_t:CDS:1</fullName>
    </submittedName>
</protein>
<feature type="non-terminal residue" evidence="1">
    <location>
        <position position="1"/>
    </location>
</feature>
<dbReference type="EMBL" id="CAJVPW010079779">
    <property type="protein sequence ID" value="CAG8800690.1"/>
    <property type="molecule type" value="Genomic_DNA"/>
</dbReference>